<gene>
    <name evidence="2" type="ORF">SAMN05216522_103152</name>
</gene>
<organism evidence="2 3">
    <name type="scientific">Rosenbergiella nectarea</name>
    <dbReference type="NCBI Taxonomy" id="988801"/>
    <lineage>
        <taxon>Bacteria</taxon>
        <taxon>Pseudomonadati</taxon>
        <taxon>Pseudomonadota</taxon>
        <taxon>Gammaproteobacteria</taxon>
        <taxon>Enterobacterales</taxon>
        <taxon>Erwiniaceae</taxon>
        <taxon>Rosenbergiella</taxon>
    </lineage>
</organism>
<dbReference type="STRING" id="988801.SAMN05216522_103152"/>
<dbReference type="Proteomes" id="UP000242515">
    <property type="component" value="Unassembled WGS sequence"/>
</dbReference>
<reference evidence="3" key="1">
    <citation type="submission" date="2016-10" db="EMBL/GenBank/DDBJ databases">
        <authorList>
            <person name="Varghese N."/>
            <person name="Submissions S."/>
        </authorList>
    </citation>
    <scope>NUCLEOTIDE SEQUENCE [LARGE SCALE GENOMIC DNA]</scope>
    <source>
        <strain evidence="3">8N4</strain>
    </source>
</reference>
<accession>A0A1H9GC19</accession>
<feature type="non-terminal residue" evidence="2">
    <location>
        <position position="1"/>
    </location>
</feature>
<keyword evidence="3" id="KW-1185">Reference proteome</keyword>
<evidence type="ECO:0000313" key="3">
    <source>
        <dbReference type="Proteomes" id="UP000242515"/>
    </source>
</evidence>
<evidence type="ECO:0000256" key="1">
    <source>
        <dbReference type="SAM" id="MobiDB-lite"/>
    </source>
</evidence>
<feature type="compositionally biased region" description="Polar residues" evidence="1">
    <location>
        <begin position="27"/>
        <end position="42"/>
    </location>
</feature>
<dbReference type="AlphaFoldDB" id="A0A1H9GC19"/>
<name>A0A1H9GC19_9GAMM</name>
<sequence length="42" mass="4369">AAAIARAKAKRAAQTEETVSEPEATCAQRSPQTSHPSSVSED</sequence>
<protein>
    <submittedName>
        <fullName evidence="2">Uncharacterized protein</fullName>
    </submittedName>
</protein>
<evidence type="ECO:0000313" key="2">
    <source>
        <dbReference type="EMBL" id="SEQ47652.1"/>
    </source>
</evidence>
<dbReference type="EMBL" id="FOGC01000003">
    <property type="protein sequence ID" value="SEQ47652.1"/>
    <property type="molecule type" value="Genomic_DNA"/>
</dbReference>
<feature type="region of interest" description="Disordered" evidence="1">
    <location>
        <begin position="1"/>
        <end position="42"/>
    </location>
</feature>
<proteinExistence type="predicted"/>